<protein>
    <submittedName>
        <fullName evidence="1">Dienelactone hydrolase</fullName>
    </submittedName>
</protein>
<keyword evidence="1" id="KW-0378">Hydrolase</keyword>
<gene>
    <name evidence="1" type="ORF">SAMN02927928_2071</name>
</gene>
<dbReference type="AlphaFoldDB" id="A0A1G4RMH5"/>
<keyword evidence="2" id="KW-1185">Reference proteome</keyword>
<accession>A0A1G4RMH5</accession>
<reference evidence="2" key="1">
    <citation type="submission" date="2016-10" db="EMBL/GenBank/DDBJ databases">
        <authorList>
            <person name="Varghese N."/>
            <person name="Submissions S."/>
        </authorList>
    </citation>
    <scope>NUCLEOTIDE SEQUENCE [LARGE SCALE GENOMIC DNA]</scope>
    <source>
        <strain evidence="2">CGMCC 1.3431</strain>
    </source>
</reference>
<dbReference type="GO" id="GO:0016787">
    <property type="term" value="F:hydrolase activity"/>
    <property type="evidence" value="ECO:0007669"/>
    <property type="project" value="UniProtKB-KW"/>
</dbReference>
<dbReference type="Proteomes" id="UP000199150">
    <property type="component" value="Unassembled WGS sequence"/>
</dbReference>
<sequence length="251" mass="27890">MDTMAQRYALLEPDITVYGPQDDNVRPAVVLFHGCGGMRPHVHLYAQAVALTGVRAYVVDSFKPRGWDRNFAVSLICTGAVLQGYERAGDALSVLHGLKQSGRVDMDKVILAGFSHGGWSIMDLMTSPLNKPGNVKITDPDPRLVDRLRGLYLVYPYINFPARSNTSKWRHIPKTFVVLANRDHLTPIRHSQKVFGRLKAQGVDVTTLVLDASHAFDEEDNKGLIMQYDPAVMQASLEGLLSFVAERFELA</sequence>
<dbReference type="RefSeq" id="WP_090647264.1">
    <property type="nucleotide sequence ID" value="NZ_CBCRYE010000006.1"/>
</dbReference>
<dbReference type="OrthoDB" id="3647650at2"/>
<proteinExistence type="predicted"/>
<dbReference type="InterPro" id="IPR029058">
    <property type="entry name" value="AB_hydrolase_fold"/>
</dbReference>
<organism evidence="1 2">
    <name type="scientific">Asticcacaulis taihuensis</name>
    <dbReference type="NCBI Taxonomy" id="260084"/>
    <lineage>
        <taxon>Bacteria</taxon>
        <taxon>Pseudomonadati</taxon>
        <taxon>Pseudomonadota</taxon>
        <taxon>Alphaproteobacteria</taxon>
        <taxon>Caulobacterales</taxon>
        <taxon>Caulobacteraceae</taxon>
        <taxon>Asticcacaulis</taxon>
    </lineage>
</organism>
<evidence type="ECO:0000313" key="1">
    <source>
        <dbReference type="EMBL" id="SCW57988.1"/>
    </source>
</evidence>
<name>A0A1G4RMH5_9CAUL</name>
<dbReference type="Gene3D" id="3.40.50.1820">
    <property type="entry name" value="alpha/beta hydrolase"/>
    <property type="match status" value="1"/>
</dbReference>
<evidence type="ECO:0000313" key="2">
    <source>
        <dbReference type="Proteomes" id="UP000199150"/>
    </source>
</evidence>
<dbReference type="SUPFAM" id="SSF53474">
    <property type="entry name" value="alpha/beta-Hydrolases"/>
    <property type="match status" value="1"/>
</dbReference>
<dbReference type="EMBL" id="FMTS01000002">
    <property type="protein sequence ID" value="SCW57988.1"/>
    <property type="molecule type" value="Genomic_DNA"/>
</dbReference>
<dbReference type="STRING" id="260084.SAMN02927928_2071"/>